<organism evidence="2">
    <name type="scientific">Drosophila sechellia</name>
    <name type="common">Fruit fly</name>
    <dbReference type="NCBI Taxonomy" id="7238"/>
    <lineage>
        <taxon>Eukaryota</taxon>
        <taxon>Metazoa</taxon>
        <taxon>Ecdysozoa</taxon>
        <taxon>Arthropoda</taxon>
        <taxon>Hexapoda</taxon>
        <taxon>Insecta</taxon>
        <taxon>Pterygota</taxon>
        <taxon>Neoptera</taxon>
        <taxon>Endopterygota</taxon>
        <taxon>Diptera</taxon>
        <taxon>Brachycera</taxon>
        <taxon>Muscomorpha</taxon>
        <taxon>Ephydroidea</taxon>
        <taxon>Drosophilidae</taxon>
        <taxon>Drosophila</taxon>
        <taxon>Sophophora</taxon>
    </lineage>
</organism>
<evidence type="ECO:0000313" key="2">
    <source>
        <dbReference type="Proteomes" id="UP000001292"/>
    </source>
</evidence>
<dbReference type="AlphaFoldDB" id="B4I6I0"/>
<evidence type="ECO:0000313" key="1">
    <source>
        <dbReference type="EMBL" id="EDW56386.1"/>
    </source>
</evidence>
<reference evidence="1 2" key="1">
    <citation type="journal article" date="2007" name="Nature">
        <title>Evolution of genes and genomes on the Drosophila phylogeny.</title>
        <authorList>
            <consortium name="Drosophila 12 Genomes Consortium"/>
            <person name="Clark A.G."/>
            <person name="Eisen M.B."/>
            <person name="Smith D.R."/>
            <person name="Bergman C.M."/>
            <person name="Oliver B."/>
            <person name="Markow T.A."/>
            <person name="Kaufman T.C."/>
            <person name="Kellis M."/>
            <person name="Gelbart W."/>
            <person name="Iyer V.N."/>
            <person name="Pollard D.A."/>
            <person name="Sackton T.B."/>
            <person name="Larracuente A.M."/>
            <person name="Singh N.D."/>
            <person name="Abad J.P."/>
            <person name="Abt D.N."/>
            <person name="Adryan B."/>
            <person name="Aguade M."/>
            <person name="Akashi H."/>
            <person name="Anderson W.W."/>
            <person name="Aquadro C.F."/>
            <person name="Ardell D.H."/>
            <person name="Arguello R."/>
            <person name="Artieri C.G."/>
            <person name="Barbash D.A."/>
            <person name="Barker D."/>
            <person name="Barsanti P."/>
            <person name="Batterham P."/>
            <person name="Batzoglou S."/>
            <person name="Begun D."/>
            <person name="Bhutkar A."/>
            <person name="Blanco E."/>
            <person name="Bosak S.A."/>
            <person name="Bradley R.K."/>
            <person name="Brand A.D."/>
            <person name="Brent M.R."/>
            <person name="Brooks A.N."/>
            <person name="Brown R.H."/>
            <person name="Butlin R.K."/>
            <person name="Caggese C."/>
            <person name="Calvi B.R."/>
            <person name="Bernardo de Carvalho A."/>
            <person name="Caspi A."/>
            <person name="Castrezana S."/>
            <person name="Celniker S.E."/>
            <person name="Chang J.L."/>
            <person name="Chapple C."/>
            <person name="Chatterji S."/>
            <person name="Chinwalla A."/>
            <person name="Civetta A."/>
            <person name="Clifton S.W."/>
            <person name="Comeron J.M."/>
            <person name="Costello J.C."/>
            <person name="Coyne J.A."/>
            <person name="Daub J."/>
            <person name="David R.G."/>
            <person name="Delcher A.L."/>
            <person name="Delehaunty K."/>
            <person name="Do C.B."/>
            <person name="Ebling H."/>
            <person name="Edwards K."/>
            <person name="Eickbush T."/>
            <person name="Evans J.D."/>
            <person name="Filipski A."/>
            <person name="Findeiss S."/>
            <person name="Freyhult E."/>
            <person name="Fulton L."/>
            <person name="Fulton R."/>
            <person name="Garcia A.C."/>
            <person name="Gardiner A."/>
            <person name="Garfield D.A."/>
            <person name="Garvin B.E."/>
            <person name="Gibson G."/>
            <person name="Gilbert D."/>
            <person name="Gnerre S."/>
            <person name="Godfrey J."/>
            <person name="Good R."/>
            <person name="Gotea V."/>
            <person name="Gravely B."/>
            <person name="Greenberg A.J."/>
            <person name="Griffiths-Jones S."/>
            <person name="Gross S."/>
            <person name="Guigo R."/>
            <person name="Gustafson E.A."/>
            <person name="Haerty W."/>
            <person name="Hahn M.W."/>
            <person name="Halligan D.L."/>
            <person name="Halpern A.L."/>
            <person name="Halter G.M."/>
            <person name="Han M.V."/>
            <person name="Heger A."/>
            <person name="Hillier L."/>
            <person name="Hinrichs A.S."/>
            <person name="Holmes I."/>
            <person name="Hoskins R.A."/>
            <person name="Hubisz M.J."/>
            <person name="Hultmark D."/>
            <person name="Huntley M.A."/>
            <person name="Jaffe D.B."/>
            <person name="Jagadeeshan S."/>
            <person name="Jeck W.R."/>
            <person name="Johnson J."/>
            <person name="Jones C.D."/>
            <person name="Jordan W.C."/>
            <person name="Karpen G.H."/>
            <person name="Kataoka E."/>
            <person name="Keightley P.D."/>
            <person name="Kheradpour P."/>
            <person name="Kirkness E.F."/>
            <person name="Koerich L.B."/>
            <person name="Kristiansen K."/>
            <person name="Kudrna D."/>
            <person name="Kulathinal R.J."/>
            <person name="Kumar S."/>
            <person name="Kwok R."/>
            <person name="Lander E."/>
            <person name="Langley C.H."/>
            <person name="Lapoint R."/>
            <person name="Lazzaro B.P."/>
            <person name="Lee S.J."/>
            <person name="Levesque L."/>
            <person name="Li R."/>
            <person name="Lin C.F."/>
            <person name="Lin M.F."/>
            <person name="Lindblad-Toh K."/>
            <person name="Llopart A."/>
            <person name="Long M."/>
            <person name="Low L."/>
            <person name="Lozovsky E."/>
            <person name="Lu J."/>
            <person name="Luo M."/>
            <person name="Machado C.A."/>
            <person name="Makalowski W."/>
            <person name="Marzo M."/>
            <person name="Matsuda M."/>
            <person name="Matzkin L."/>
            <person name="McAllister B."/>
            <person name="McBride C.S."/>
            <person name="McKernan B."/>
            <person name="McKernan K."/>
            <person name="Mendez-Lago M."/>
            <person name="Minx P."/>
            <person name="Mollenhauer M.U."/>
            <person name="Montooth K."/>
            <person name="Mount S.M."/>
            <person name="Mu X."/>
            <person name="Myers E."/>
            <person name="Negre B."/>
            <person name="Newfeld S."/>
            <person name="Nielsen R."/>
            <person name="Noor M.A."/>
            <person name="O'Grady P."/>
            <person name="Pachter L."/>
            <person name="Papaceit M."/>
            <person name="Parisi M.J."/>
            <person name="Parisi M."/>
            <person name="Parts L."/>
            <person name="Pedersen J.S."/>
            <person name="Pesole G."/>
            <person name="Phillippy A.M."/>
            <person name="Ponting C.P."/>
            <person name="Pop M."/>
            <person name="Porcelli D."/>
            <person name="Powell J.R."/>
            <person name="Prohaska S."/>
            <person name="Pruitt K."/>
            <person name="Puig M."/>
            <person name="Quesneville H."/>
            <person name="Ram K.R."/>
            <person name="Rand D."/>
            <person name="Rasmussen M.D."/>
            <person name="Reed L.K."/>
            <person name="Reenan R."/>
            <person name="Reily A."/>
            <person name="Remington K.A."/>
            <person name="Rieger T.T."/>
            <person name="Ritchie M.G."/>
            <person name="Robin C."/>
            <person name="Rogers Y.H."/>
            <person name="Rohde C."/>
            <person name="Rozas J."/>
            <person name="Rubenfield M.J."/>
            <person name="Ruiz A."/>
            <person name="Russo S."/>
            <person name="Salzberg S.L."/>
            <person name="Sanchez-Gracia A."/>
            <person name="Saranga D.J."/>
            <person name="Sato H."/>
            <person name="Schaeffer S.W."/>
            <person name="Schatz M.C."/>
            <person name="Schlenke T."/>
            <person name="Schwartz R."/>
            <person name="Segarra C."/>
            <person name="Singh R.S."/>
            <person name="Sirot L."/>
            <person name="Sirota M."/>
            <person name="Sisneros N.B."/>
            <person name="Smith C.D."/>
            <person name="Smith T.F."/>
            <person name="Spieth J."/>
            <person name="Stage D.E."/>
            <person name="Stark A."/>
            <person name="Stephan W."/>
            <person name="Strausberg R.L."/>
            <person name="Strempel S."/>
            <person name="Sturgill D."/>
            <person name="Sutton G."/>
            <person name="Sutton G.G."/>
            <person name="Tao W."/>
            <person name="Teichmann S."/>
            <person name="Tobari Y.N."/>
            <person name="Tomimura Y."/>
            <person name="Tsolas J.M."/>
            <person name="Valente V.L."/>
            <person name="Venter E."/>
            <person name="Venter J.C."/>
            <person name="Vicario S."/>
            <person name="Vieira F.G."/>
            <person name="Vilella A.J."/>
            <person name="Villasante A."/>
            <person name="Walenz B."/>
            <person name="Wang J."/>
            <person name="Wasserman M."/>
            <person name="Watts T."/>
            <person name="Wilson D."/>
            <person name="Wilson R.K."/>
            <person name="Wing R.A."/>
            <person name="Wolfner M.F."/>
            <person name="Wong A."/>
            <person name="Wong G.K."/>
            <person name="Wu C.I."/>
            <person name="Wu G."/>
            <person name="Yamamoto D."/>
            <person name="Yang H.P."/>
            <person name="Yang S.P."/>
            <person name="Yorke J.A."/>
            <person name="Yoshida K."/>
            <person name="Zdobnov E."/>
            <person name="Zhang P."/>
            <person name="Zhang Y."/>
            <person name="Zimin A.V."/>
            <person name="Baldwin J."/>
            <person name="Abdouelleil A."/>
            <person name="Abdulkadir J."/>
            <person name="Abebe A."/>
            <person name="Abera B."/>
            <person name="Abreu J."/>
            <person name="Acer S.C."/>
            <person name="Aftuck L."/>
            <person name="Alexander A."/>
            <person name="An P."/>
            <person name="Anderson E."/>
            <person name="Anderson S."/>
            <person name="Arachi H."/>
            <person name="Azer M."/>
            <person name="Bachantsang P."/>
            <person name="Barry A."/>
            <person name="Bayul T."/>
            <person name="Berlin A."/>
            <person name="Bessette D."/>
            <person name="Bloom T."/>
            <person name="Blye J."/>
            <person name="Boguslavskiy L."/>
            <person name="Bonnet C."/>
            <person name="Boukhgalter B."/>
            <person name="Bourzgui I."/>
            <person name="Brown A."/>
            <person name="Cahill P."/>
            <person name="Channer S."/>
            <person name="Cheshatsang Y."/>
            <person name="Chuda L."/>
            <person name="Citroen M."/>
            <person name="Collymore A."/>
            <person name="Cooke P."/>
            <person name="Costello M."/>
            <person name="D'Aco K."/>
            <person name="Daza R."/>
            <person name="De Haan G."/>
            <person name="DeGray S."/>
            <person name="DeMaso C."/>
            <person name="Dhargay N."/>
            <person name="Dooley K."/>
            <person name="Dooley E."/>
            <person name="Doricent M."/>
            <person name="Dorje P."/>
            <person name="Dorjee K."/>
            <person name="Dupes A."/>
            <person name="Elong R."/>
            <person name="Falk J."/>
            <person name="Farina A."/>
            <person name="Faro S."/>
            <person name="Ferguson D."/>
            <person name="Fisher S."/>
            <person name="Foley C.D."/>
            <person name="Franke A."/>
            <person name="Friedrich D."/>
            <person name="Gadbois L."/>
            <person name="Gearin G."/>
            <person name="Gearin C.R."/>
            <person name="Giannoukos G."/>
            <person name="Goode T."/>
            <person name="Graham J."/>
            <person name="Grandbois E."/>
            <person name="Grewal S."/>
            <person name="Gyaltsen K."/>
            <person name="Hafez N."/>
            <person name="Hagos B."/>
            <person name="Hall J."/>
            <person name="Henson C."/>
            <person name="Hollinger A."/>
            <person name="Honan T."/>
            <person name="Huard M.D."/>
            <person name="Hughes L."/>
            <person name="Hurhula B."/>
            <person name="Husby M.E."/>
            <person name="Kamat A."/>
            <person name="Kanga B."/>
            <person name="Kashin S."/>
            <person name="Khazanovich D."/>
            <person name="Kisner P."/>
            <person name="Lance K."/>
            <person name="Lara M."/>
            <person name="Lee W."/>
            <person name="Lennon N."/>
            <person name="Letendre F."/>
            <person name="LeVine R."/>
            <person name="Lipovsky A."/>
            <person name="Liu X."/>
            <person name="Liu J."/>
            <person name="Liu S."/>
            <person name="Lokyitsang T."/>
            <person name="Lokyitsang Y."/>
            <person name="Lubonja R."/>
            <person name="Lui A."/>
            <person name="MacDonald P."/>
            <person name="Magnisalis V."/>
            <person name="Maru K."/>
            <person name="Matthews C."/>
            <person name="McCusker W."/>
            <person name="McDonough S."/>
            <person name="Mehta T."/>
            <person name="Meldrim J."/>
            <person name="Meneus L."/>
            <person name="Mihai O."/>
            <person name="Mihalev A."/>
            <person name="Mihova T."/>
            <person name="Mittelman R."/>
            <person name="Mlenga V."/>
            <person name="Montmayeur A."/>
            <person name="Mulrain L."/>
            <person name="Navidi A."/>
            <person name="Naylor J."/>
            <person name="Negash T."/>
            <person name="Nguyen T."/>
            <person name="Nguyen N."/>
            <person name="Nicol R."/>
            <person name="Norbu C."/>
            <person name="Norbu N."/>
            <person name="Novod N."/>
            <person name="O'Neill B."/>
            <person name="Osman S."/>
            <person name="Markiewicz E."/>
            <person name="Oyono O.L."/>
            <person name="Patti C."/>
            <person name="Phunkhang P."/>
            <person name="Pierre F."/>
            <person name="Priest M."/>
            <person name="Raghuraman S."/>
            <person name="Rege F."/>
            <person name="Reyes R."/>
            <person name="Rise C."/>
            <person name="Rogov P."/>
            <person name="Ross K."/>
            <person name="Ryan E."/>
            <person name="Settipalli S."/>
            <person name="Shea T."/>
            <person name="Sherpa N."/>
            <person name="Shi L."/>
            <person name="Shih D."/>
            <person name="Sparrow T."/>
            <person name="Spaulding J."/>
            <person name="Stalker J."/>
            <person name="Stange-Thomann N."/>
            <person name="Stavropoulos S."/>
            <person name="Stone C."/>
            <person name="Strader C."/>
            <person name="Tesfaye S."/>
            <person name="Thomson T."/>
            <person name="Thoulutsang Y."/>
            <person name="Thoulutsang D."/>
            <person name="Topham K."/>
            <person name="Topping I."/>
            <person name="Tsamla T."/>
            <person name="Vassiliev H."/>
            <person name="Vo A."/>
            <person name="Wangchuk T."/>
            <person name="Wangdi T."/>
            <person name="Weiand M."/>
            <person name="Wilkinson J."/>
            <person name="Wilson A."/>
            <person name="Yadav S."/>
            <person name="Young G."/>
            <person name="Yu Q."/>
            <person name="Zembek L."/>
            <person name="Zhong D."/>
            <person name="Zimmer A."/>
            <person name="Zwirko Z."/>
            <person name="Jaffe D.B."/>
            <person name="Alvarez P."/>
            <person name="Brockman W."/>
            <person name="Butler J."/>
            <person name="Chin C."/>
            <person name="Gnerre S."/>
            <person name="Grabherr M."/>
            <person name="Kleber M."/>
            <person name="Mauceli E."/>
            <person name="MacCallum I."/>
        </authorList>
    </citation>
    <scope>NUCLEOTIDE SEQUENCE [LARGE SCALE GENOMIC DNA]</scope>
    <source>
        <strain evidence="2">Rob3c / Tucson 14021-0248.25</strain>
    </source>
</reference>
<keyword evidence="2" id="KW-1185">Reference proteome</keyword>
<dbReference type="Proteomes" id="UP000001292">
    <property type="component" value="Unassembled WGS sequence"/>
</dbReference>
<sequence length="61" mass="6634">MLARLRVNNARQRSNKGAAALRVNKEQDHPAIAWKRQPLTTVSLQELNRRLAGPAGTGGCA</sequence>
<name>B4I6I0_DROSE</name>
<accession>B4I6I0</accession>
<dbReference type="EMBL" id="CH480823">
    <property type="protein sequence ID" value="EDW56386.1"/>
    <property type="molecule type" value="Genomic_DNA"/>
</dbReference>
<proteinExistence type="predicted"/>
<dbReference type="HOGENOM" id="CLU_2925076_0_0_1"/>
<protein>
    <submittedName>
        <fullName evidence="1">GM22622</fullName>
    </submittedName>
</protein>
<gene>
    <name evidence="1" type="primary">Dsec\GM22622</name>
    <name evidence="1" type="ORF">Dsec_GM22622</name>
</gene>